<dbReference type="Gene3D" id="3.40.50.300">
    <property type="entry name" value="P-loop containing nucleotide triphosphate hydrolases"/>
    <property type="match status" value="1"/>
</dbReference>
<evidence type="ECO:0000259" key="3">
    <source>
        <dbReference type="PROSITE" id="PS50837"/>
    </source>
</evidence>
<name>A0ABY0FP54_9PLEO</name>
<feature type="compositionally biased region" description="Basic and acidic residues" evidence="2">
    <location>
        <begin position="734"/>
        <end position="745"/>
    </location>
</feature>
<gene>
    <name evidence="4" type="ORF">AA0119_g13247</name>
</gene>
<proteinExistence type="predicted"/>
<keyword evidence="1" id="KW-0677">Repeat</keyword>
<keyword evidence="5" id="KW-1185">Reference proteome</keyword>
<dbReference type="InterPro" id="IPR010730">
    <property type="entry name" value="HET"/>
</dbReference>
<protein>
    <submittedName>
        <fullName evidence="4">Vegetative incompatibility protein</fullName>
    </submittedName>
</protein>
<dbReference type="EMBL" id="PDXF01000187">
    <property type="protein sequence ID" value="RYN85661.1"/>
    <property type="molecule type" value="Genomic_DNA"/>
</dbReference>
<dbReference type="Pfam" id="PF24883">
    <property type="entry name" value="NPHP3_N"/>
    <property type="match status" value="1"/>
</dbReference>
<dbReference type="InterPro" id="IPR027417">
    <property type="entry name" value="P-loop_NTPase"/>
</dbReference>
<sequence length="1735" mass="194808">MRLLHYNAPGRLVLADFRGKSIPPYAILSHRWSDSEILIEDISNEAYKEKEEGYRKLQFCAERAAQDELQYFWIDTCCIDRWNNNERSKAINSMFQWYKNAIRCYVFLSDVSVSTAIEPAQHSDWEASFRASAWFTRGWTLQELIAPVSVEFFSYEGHRIGDKASLDQLLHNITNIPLAALRNCPLYKFTTSERERWAENRRTEEEEDIVYCLLGILGVSMPTAYGEGEESARSRLQAELEGASESTYIYGNVYGDVLLAERPREAGEPSPQQCLRDLRVTDPREDRARIEGDKDTLLKDCYAWILDDDNFQQWRTQDASRLLWIKGDPGKGKTMMAMGVIAELSRPESLSYVAVPKKRRRIDNPEPLLSFFFCQSTQPGLNNALSVLRGLVYMLVTQSGDLLRYVQQRYKTVGKQLFEGPNAIYAMGEILSDVLNDASLPPTYLLVDALDECTSGLSELLRIITDTSLTQRSRVKWLVTSRNIPEIERHLQPDFLGVKVSLEVKASHVSRAVAAFVEYKVQRLVTVQKYDRRLQAEVQQQLRDKAEGTFLWVSLVCKELGSVPLYRTREVLQAPPPGLDPLYDRMMSQIVEQDARTAGYCRDILRSTTLALRPLQLEELAVTADLPRDQFGNVQAVADLVGRCGSFLTIREGVVSFIHPSARDYFTVGNGRRAGLLTGLDLRNDQMTMPIYDSSVGSWRSQDLPSIFDSSSHGREGDSSTLPTSSGTTQLEVQTDKQTRGVEYDDARTTYSVDSAPDDLEKDYIRAFARRLLQDVESASGVTNISKIPSSYISDTLRAFSWRLHHESSNPFQWGTSVTLHRKRAHIIAVLTSQETSESRPEQDNDSISGDDETEGQEADRQPFVKTEAMYHEWLDDVSNPANDADEAEETLQLQRAEEDYLPQLPDYEAFVGGSEAYRWLVTKICQHERLAFAKNDAMSKIGSTIRDELRTQEPLRKMSHRAPLSSVEIQFKLDWHPGLVLEEQKLTNTPSNVLDIILCITGSCREAQVLTVSEYVRQTWPVTGQAVLSLFTQLLCLPQDHQNTHHMQKTGGLQLTAHLDTPHSCVISVVADMYCVSEVAEQIAWLAATLQPSSRNRIITARFPCLQRASAASTPAGTSTTKVAAVYVIGFEYDEKTEHHENNGLCWSSLFLNVNITGGYPILRRPQPNTGLEISLGTLAYLVRSDQIVQCGRRIMMKGFNSLAIATSVTSSVVLWHLLVSSEPSERISYFGNRQDALRVIESGVPSLRMLENARHIIGWCPNVAEFCGHKASNRMISTSELTNVPSSIVIDRIYLEGGMYAIAGMNMRFNQKEDPIRLLEDRDYPSLLKWITAQPVVFFDTSSSDRRAWLVDGASALLHLVRVSLHRDEMDDESTFEWVFDASALKDDWPGCTGRQAAIKTLKNFDNLNLKVYVEKRVGSVAQFSTLRERVMNVLHSMEILIDTQQREAAKGEIRTLQTLDRRKFITGFDILDVIEPLGSINTRIARFDSWGDGWIDILPSIGATTVFGQGFGDLVLPTDLHSVCTQWQTVPTRNDYLCASVSTLKMLYEKRLRRSGSTLCVGELTDKILWTSPSQPFNTCFCLRSQTSSDHKHCDPVQFLVTSSKAWRSKLTLKDSAPIDLTTLDDTGAVVFANLGLLGRRVSVRADASIVEGTASTSAGSSVSQSMSVASTSATASRITPPIDTTTTKDTNNTIQNTISSAGRDSMEAARIMPKQKAKGRMDKLLGIFKRG</sequence>
<evidence type="ECO:0000256" key="2">
    <source>
        <dbReference type="SAM" id="MobiDB-lite"/>
    </source>
</evidence>
<dbReference type="SUPFAM" id="SSF52540">
    <property type="entry name" value="P-loop containing nucleoside triphosphate hydrolases"/>
    <property type="match status" value="1"/>
</dbReference>
<evidence type="ECO:0000313" key="4">
    <source>
        <dbReference type="EMBL" id="RYN85661.1"/>
    </source>
</evidence>
<dbReference type="Pfam" id="PF06985">
    <property type="entry name" value="HET"/>
    <property type="match status" value="1"/>
</dbReference>
<accession>A0ABY0FP54</accession>
<reference evidence="5" key="1">
    <citation type="journal article" date="2019" name="bioRxiv">
        <title>Genomics, evolutionary history and diagnostics of the Alternaria alternata species group including apple and Asian pear pathotypes.</title>
        <authorList>
            <person name="Armitage A.D."/>
            <person name="Cockerton H.M."/>
            <person name="Sreenivasaprasad S."/>
            <person name="Woodhall J.W."/>
            <person name="Lane C.R."/>
            <person name="Harrison R.J."/>
            <person name="Clarkson J.P."/>
        </authorList>
    </citation>
    <scope>NUCLEOTIDE SEQUENCE [LARGE SCALE GENOMIC DNA]</scope>
    <source>
        <strain evidence="5">FERA 635</strain>
    </source>
</reference>
<dbReference type="PANTHER" id="PTHR10622:SF13">
    <property type="entry name" value="NACHT DOMAIN-CONTAINING PROTEIN"/>
    <property type="match status" value="1"/>
</dbReference>
<feature type="domain" description="NACHT" evidence="3">
    <location>
        <begin position="321"/>
        <end position="482"/>
    </location>
</feature>
<feature type="compositionally biased region" description="Polar residues" evidence="2">
    <location>
        <begin position="719"/>
        <end position="733"/>
    </location>
</feature>
<feature type="region of interest" description="Disordered" evidence="2">
    <location>
        <begin position="831"/>
        <end position="863"/>
    </location>
</feature>
<dbReference type="PANTHER" id="PTHR10622">
    <property type="entry name" value="HET DOMAIN-CONTAINING PROTEIN"/>
    <property type="match status" value="1"/>
</dbReference>
<evidence type="ECO:0000256" key="1">
    <source>
        <dbReference type="ARBA" id="ARBA00022737"/>
    </source>
</evidence>
<dbReference type="Proteomes" id="UP000293195">
    <property type="component" value="Unassembled WGS sequence"/>
</dbReference>
<evidence type="ECO:0000313" key="5">
    <source>
        <dbReference type="Proteomes" id="UP000293195"/>
    </source>
</evidence>
<dbReference type="InterPro" id="IPR007111">
    <property type="entry name" value="NACHT_NTPase"/>
</dbReference>
<dbReference type="PROSITE" id="PS50837">
    <property type="entry name" value="NACHT"/>
    <property type="match status" value="1"/>
</dbReference>
<organism evidence="4 5">
    <name type="scientific">Alternaria tenuissima</name>
    <dbReference type="NCBI Taxonomy" id="119927"/>
    <lineage>
        <taxon>Eukaryota</taxon>
        <taxon>Fungi</taxon>
        <taxon>Dikarya</taxon>
        <taxon>Ascomycota</taxon>
        <taxon>Pezizomycotina</taxon>
        <taxon>Dothideomycetes</taxon>
        <taxon>Pleosporomycetidae</taxon>
        <taxon>Pleosporales</taxon>
        <taxon>Pleosporineae</taxon>
        <taxon>Pleosporaceae</taxon>
        <taxon>Alternaria</taxon>
        <taxon>Alternaria sect. Alternaria</taxon>
        <taxon>Alternaria alternata complex</taxon>
    </lineage>
</organism>
<comment type="caution">
    <text evidence="4">The sequence shown here is derived from an EMBL/GenBank/DDBJ whole genome shotgun (WGS) entry which is preliminary data.</text>
</comment>
<dbReference type="InterPro" id="IPR056884">
    <property type="entry name" value="NPHP3-like_N"/>
</dbReference>
<feature type="region of interest" description="Disordered" evidence="2">
    <location>
        <begin position="707"/>
        <end position="745"/>
    </location>
</feature>